<dbReference type="InParanoid" id="A0A316V521"/>
<keyword evidence="1 2" id="KW-0663">Pyridoxal phosphate</keyword>
<organism evidence="6 7">
    <name type="scientific">Meira miltonrushii</name>
    <dbReference type="NCBI Taxonomy" id="1280837"/>
    <lineage>
        <taxon>Eukaryota</taxon>
        <taxon>Fungi</taxon>
        <taxon>Dikarya</taxon>
        <taxon>Basidiomycota</taxon>
        <taxon>Ustilaginomycotina</taxon>
        <taxon>Exobasidiomycetes</taxon>
        <taxon>Exobasidiales</taxon>
        <taxon>Brachybasidiaceae</taxon>
        <taxon>Meira</taxon>
    </lineage>
</organism>
<evidence type="ECO:0000313" key="6">
    <source>
        <dbReference type="EMBL" id="PWN32630.1"/>
    </source>
</evidence>
<dbReference type="EMBL" id="KZ819605">
    <property type="protein sequence ID" value="PWN32630.1"/>
    <property type="molecule type" value="Genomic_DNA"/>
</dbReference>
<evidence type="ECO:0000256" key="3">
    <source>
        <dbReference type="RuleBase" id="RU004514"/>
    </source>
</evidence>
<dbReference type="SUPFAM" id="SSF51419">
    <property type="entry name" value="PLP-binding barrel"/>
    <property type="match status" value="1"/>
</dbReference>
<evidence type="ECO:0000259" key="5">
    <source>
        <dbReference type="Pfam" id="PF01168"/>
    </source>
</evidence>
<feature type="domain" description="Alanine racemase N-terminal" evidence="5">
    <location>
        <begin position="35"/>
        <end position="208"/>
    </location>
</feature>
<dbReference type="GeneID" id="37021152"/>
<keyword evidence="7" id="KW-1185">Reference proteome</keyword>
<dbReference type="FunCoup" id="A0A316V521">
    <property type="interactions" value="231"/>
</dbReference>
<accession>A0A316V521</accession>
<dbReference type="PROSITE" id="PS01211">
    <property type="entry name" value="UPF0001"/>
    <property type="match status" value="1"/>
</dbReference>
<dbReference type="NCBIfam" id="TIGR00044">
    <property type="entry name" value="YggS family pyridoxal phosphate-dependent enzyme"/>
    <property type="match status" value="1"/>
</dbReference>
<name>A0A316V521_9BASI</name>
<evidence type="ECO:0000256" key="4">
    <source>
        <dbReference type="SAM" id="MobiDB-lite"/>
    </source>
</evidence>
<comment type="similarity">
    <text evidence="2 3">Belongs to the pyridoxal phosphate-binding protein YggS/PROSC family.</text>
</comment>
<dbReference type="PANTHER" id="PTHR10146:SF14">
    <property type="entry name" value="PYRIDOXAL PHOSPHATE HOMEOSTASIS PROTEIN"/>
    <property type="match status" value="1"/>
</dbReference>
<protein>
    <recommendedName>
        <fullName evidence="2">Pyridoxal phosphate homeostasis protein</fullName>
        <shortName evidence="2">PLP homeostasis protein</shortName>
    </recommendedName>
</protein>
<dbReference type="PANTHER" id="PTHR10146">
    <property type="entry name" value="PROLINE SYNTHETASE CO-TRANSCRIBED BACTERIAL HOMOLOG PROTEIN"/>
    <property type="match status" value="1"/>
</dbReference>
<feature type="compositionally biased region" description="Polar residues" evidence="4">
    <location>
        <begin position="1"/>
        <end position="19"/>
    </location>
</feature>
<dbReference type="GO" id="GO:0030170">
    <property type="term" value="F:pyridoxal phosphate binding"/>
    <property type="evidence" value="ECO:0007669"/>
    <property type="project" value="UniProtKB-UniRule"/>
</dbReference>
<sequence>MATEASSSSTKKQLTPTDEQIQRITEKISQVHKRISQASSDAKRENEPRLVAISKLHPPTSILAAHKHCQPAQVHFGENYAQELEAKAKVLPESIQWHFVGKLQSNKAKLVASIPNLFLIETLDSIKLANALEKVRAGLENAEPLGVYLQINTSGEENKGGLSPLKSEGEANESEVYKLAVHVIQECKHLQLKGVMTIGAATNSQASKEKGDMQDSNKSPGEIAAEARSVNPDFDTLHTTRQVLVNALRKSDEIQSAKDRYPTLLSGDDKGGLELSMGMSNDLEVAVRAGSDNVRVGTDCFGVRAPSRDEAMEAMKDELES</sequence>
<evidence type="ECO:0000256" key="1">
    <source>
        <dbReference type="ARBA" id="ARBA00022898"/>
    </source>
</evidence>
<evidence type="ECO:0000313" key="7">
    <source>
        <dbReference type="Proteomes" id="UP000245771"/>
    </source>
</evidence>
<dbReference type="Gene3D" id="3.20.20.10">
    <property type="entry name" value="Alanine racemase"/>
    <property type="match status" value="1"/>
</dbReference>
<dbReference type="STRING" id="1280837.A0A316V521"/>
<dbReference type="RefSeq" id="XP_025352932.1">
    <property type="nucleotide sequence ID" value="XM_025499371.1"/>
</dbReference>
<dbReference type="OrthoDB" id="10264196at2759"/>
<dbReference type="AlphaFoldDB" id="A0A316V521"/>
<feature type="region of interest" description="Disordered" evidence="4">
    <location>
        <begin position="1"/>
        <end position="20"/>
    </location>
</feature>
<proteinExistence type="inferred from homology"/>
<dbReference type="InterPro" id="IPR001608">
    <property type="entry name" value="Ala_racemase_N"/>
</dbReference>
<dbReference type="HAMAP" id="MF_02087">
    <property type="entry name" value="PLP_homeostasis"/>
    <property type="match status" value="1"/>
</dbReference>
<gene>
    <name evidence="6" type="ORF">FA14DRAFT_161983</name>
</gene>
<reference evidence="6 7" key="1">
    <citation type="journal article" date="2018" name="Mol. Biol. Evol.">
        <title>Broad Genomic Sampling Reveals a Smut Pathogenic Ancestry of the Fungal Clade Ustilaginomycotina.</title>
        <authorList>
            <person name="Kijpornyongpan T."/>
            <person name="Mondo S.J."/>
            <person name="Barry K."/>
            <person name="Sandor L."/>
            <person name="Lee J."/>
            <person name="Lipzen A."/>
            <person name="Pangilinan J."/>
            <person name="LaButti K."/>
            <person name="Hainaut M."/>
            <person name="Henrissat B."/>
            <person name="Grigoriev I.V."/>
            <person name="Spatafora J.W."/>
            <person name="Aime M.C."/>
        </authorList>
    </citation>
    <scope>NUCLEOTIDE SEQUENCE [LARGE SCALE GENOMIC DNA]</scope>
    <source>
        <strain evidence="6 7">MCA 3882</strain>
    </source>
</reference>
<dbReference type="Pfam" id="PF01168">
    <property type="entry name" value="Ala_racemase_N"/>
    <property type="match status" value="1"/>
</dbReference>
<dbReference type="InterPro" id="IPR029066">
    <property type="entry name" value="PLP-binding_barrel"/>
</dbReference>
<feature type="modified residue" description="N6-(pyridoxal phosphate)lysine" evidence="2">
    <location>
        <position position="55"/>
    </location>
</feature>
<dbReference type="Proteomes" id="UP000245771">
    <property type="component" value="Unassembled WGS sequence"/>
</dbReference>
<evidence type="ECO:0000256" key="2">
    <source>
        <dbReference type="HAMAP-Rule" id="MF_03225"/>
    </source>
</evidence>
<comment type="function">
    <text evidence="2">Pyridoxal 5'-phosphate (PLP)-binding protein, which may be involved in intracellular homeostatic regulation of pyridoxal 5'-phosphate (PLP), the active form of vitamin B6.</text>
</comment>
<dbReference type="InterPro" id="IPR011078">
    <property type="entry name" value="PyrdxlP_homeostasis"/>
</dbReference>